<dbReference type="AlphaFoldDB" id="A0A5B9RM92"/>
<accession>A0A5B9RM92</accession>
<dbReference type="OrthoDB" id="9886181at2"/>
<evidence type="ECO:0000313" key="1">
    <source>
        <dbReference type="EMBL" id="MBQ0270689.1"/>
    </source>
</evidence>
<name>A0A5B9RM92_9GAMM</name>
<gene>
    <name evidence="1" type="ORF">J7T18_20600</name>
</gene>
<sequence length="61" mass="6998">MTRMLINCKLLITKMEGWSQQLSEIINVLNDKLIIYQLISAGLQQSAYPLITERGKLNFSN</sequence>
<comment type="caution">
    <text evidence="1">The sequence shown here is derived from an EMBL/GenBank/DDBJ whole genome shotgun (WGS) entry which is preliminary data.</text>
</comment>
<protein>
    <submittedName>
        <fullName evidence="1">Uncharacterized protein</fullName>
    </submittedName>
</protein>
<reference evidence="1" key="1">
    <citation type="submission" date="2021-03" db="EMBL/GenBank/DDBJ databases">
        <authorList>
            <person name="Stanton E."/>
        </authorList>
    </citation>
    <scope>NUCLEOTIDE SEQUENCE</scope>
    <source>
        <strain evidence="1">2020EL-00113</strain>
    </source>
</reference>
<dbReference type="Proteomes" id="UP000674270">
    <property type="component" value="Unassembled WGS sequence"/>
</dbReference>
<organism evidence="1 2">
    <name type="scientific">Providencia huaxiensis</name>
    <dbReference type="NCBI Taxonomy" id="2027290"/>
    <lineage>
        <taxon>Bacteria</taxon>
        <taxon>Pseudomonadati</taxon>
        <taxon>Pseudomonadota</taxon>
        <taxon>Gammaproteobacteria</taxon>
        <taxon>Enterobacterales</taxon>
        <taxon>Morganellaceae</taxon>
        <taxon>Providencia</taxon>
    </lineage>
</organism>
<dbReference type="EMBL" id="JAGKLY010000016">
    <property type="protein sequence ID" value="MBQ0270689.1"/>
    <property type="molecule type" value="Genomic_DNA"/>
</dbReference>
<proteinExistence type="predicted"/>
<evidence type="ECO:0000313" key="2">
    <source>
        <dbReference type="Proteomes" id="UP000674270"/>
    </source>
</evidence>
<dbReference type="GeneID" id="89488678"/>
<dbReference type="RefSeq" id="WP_148241610.1">
    <property type="nucleotide sequence ID" value="NZ_CP145917.1"/>
</dbReference>